<dbReference type="EMBL" id="JAKUCV010001770">
    <property type="protein sequence ID" value="KAJ4845103.1"/>
    <property type="molecule type" value="Genomic_DNA"/>
</dbReference>
<proteinExistence type="predicted"/>
<reference evidence="1" key="2">
    <citation type="journal article" date="2023" name="Plants (Basel)">
        <title>Annotation of the Turnera subulata (Passifloraceae) Draft Genome Reveals the S-Locus Evolved after the Divergence of Turneroideae from Passifloroideae in a Stepwise Manner.</title>
        <authorList>
            <person name="Henning P.M."/>
            <person name="Roalson E.H."/>
            <person name="Mir W."/>
            <person name="McCubbin A.G."/>
            <person name="Shore J.S."/>
        </authorList>
    </citation>
    <scope>NUCLEOTIDE SEQUENCE</scope>
    <source>
        <strain evidence="1">F60SS</strain>
    </source>
</reference>
<dbReference type="AlphaFoldDB" id="A0A9Q0G7M1"/>
<name>A0A9Q0G7M1_9ROSI</name>
<protein>
    <submittedName>
        <fullName evidence="1">Uncharacterized protein</fullName>
    </submittedName>
</protein>
<comment type="caution">
    <text evidence="1">The sequence shown here is derived from an EMBL/GenBank/DDBJ whole genome shotgun (WGS) entry which is preliminary data.</text>
</comment>
<reference evidence="1" key="1">
    <citation type="submission" date="2022-02" db="EMBL/GenBank/DDBJ databases">
        <authorList>
            <person name="Henning P.M."/>
            <person name="McCubbin A.G."/>
            <person name="Shore J.S."/>
        </authorList>
    </citation>
    <scope>NUCLEOTIDE SEQUENCE</scope>
    <source>
        <strain evidence="1">F60SS</strain>
        <tissue evidence="1">Leaves</tissue>
    </source>
</reference>
<evidence type="ECO:0000313" key="1">
    <source>
        <dbReference type="EMBL" id="KAJ4845103.1"/>
    </source>
</evidence>
<organism evidence="1 2">
    <name type="scientific">Turnera subulata</name>
    <dbReference type="NCBI Taxonomy" id="218843"/>
    <lineage>
        <taxon>Eukaryota</taxon>
        <taxon>Viridiplantae</taxon>
        <taxon>Streptophyta</taxon>
        <taxon>Embryophyta</taxon>
        <taxon>Tracheophyta</taxon>
        <taxon>Spermatophyta</taxon>
        <taxon>Magnoliopsida</taxon>
        <taxon>eudicotyledons</taxon>
        <taxon>Gunneridae</taxon>
        <taxon>Pentapetalae</taxon>
        <taxon>rosids</taxon>
        <taxon>fabids</taxon>
        <taxon>Malpighiales</taxon>
        <taxon>Passifloraceae</taxon>
        <taxon>Turnera</taxon>
    </lineage>
</organism>
<evidence type="ECO:0000313" key="2">
    <source>
        <dbReference type="Proteomes" id="UP001141552"/>
    </source>
</evidence>
<dbReference type="Proteomes" id="UP001141552">
    <property type="component" value="Unassembled WGS sequence"/>
</dbReference>
<accession>A0A9Q0G7M1</accession>
<keyword evidence="2" id="KW-1185">Reference proteome</keyword>
<gene>
    <name evidence="1" type="ORF">Tsubulata_049469</name>
</gene>
<sequence length="84" mass="9425">MEERRMQDAKMKACQQVCIMKKMLGKSEGDQAGIETAGIVCSEACAKMVYLLDQKGGFSLPWVEDKDHRNLGKLLIAINKFFKA</sequence>